<evidence type="ECO:0000313" key="2">
    <source>
        <dbReference type="EMBL" id="GAA4065465.1"/>
    </source>
</evidence>
<organism evidence="2 3">
    <name type="scientific">Amphibacillus indicireducens</name>
    <dbReference type="NCBI Taxonomy" id="1076330"/>
    <lineage>
        <taxon>Bacteria</taxon>
        <taxon>Bacillati</taxon>
        <taxon>Bacillota</taxon>
        <taxon>Bacilli</taxon>
        <taxon>Bacillales</taxon>
        <taxon>Bacillaceae</taxon>
        <taxon>Amphibacillus</taxon>
    </lineage>
</organism>
<reference evidence="3" key="1">
    <citation type="journal article" date="2019" name="Int. J. Syst. Evol. Microbiol.">
        <title>The Global Catalogue of Microorganisms (GCM) 10K type strain sequencing project: providing services to taxonomists for standard genome sequencing and annotation.</title>
        <authorList>
            <consortium name="The Broad Institute Genomics Platform"/>
            <consortium name="The Broad Institute Genome Sequencing Center for Infectious Disease"/>
            <person name="Wu L."/>
            <person name="Ma J."/>
        </authorList>
    </citation>
    <scope>NUCLEOTIDE SEQUENCE [LARGE SCALE GENOMIC DNA]</scope>
    <source>
        <strain evidence="3">JCM 17250</strain>
    </source>
</reference>
<feature type="region of interest" description="Disordered" evidence="1">
    <location>
        <begin position="1"/>
        <end position="35"/>
    </location>
</feature>
<dbReference type="NCBIfam" id="NF005834">
    <property type="entry name" value="PRK07738.1"/>
    <property type="match status" value="1"/>
</dbReference>
<dbReference type="Gene3D" id="3.30.160.170">
    <property type="entry name" value="FlaG-like"/>
    <property type="match status" value="1"/>
</dbReference>
<evidence type="ECO:0000256" key="1">
    <source>
        <dbReference type="SAM" id="MobiDB-lite"/>
    </source>
</evidence>
<evidence type="ECO:0000313" key="3">
    <source>
        <dbReference type="Proteomes" id="UP001501734"/>
    </source>
</evidence>
<dbReference type="Pfam" id="PF03646">
    <property type="entry name" value="FlaG"/>
    <property type="match status" value="1"/>
</dbReference>
<dbReference type="SUPFAM" id="SSF160214">
    <property type="entry name" value="FlaG-like"/>
    <property type="match status" value="1"/>
</dbReference>
<dbReference type="InterPro" id="IPR035924">
    <property type="entry name" value="FlaG-like_sf"/>
</dbReference>
<protein>
    <recommendedName>
        <fullName evidence="4">Flagellar protein FlaG</fullName>
    </recommendedName>
</protein>
<dbReference type="EMBL" id="BAABDL010000051">
    <property type="protein sequence ID" value="GAA4065465.1"/>
    <property type="molecule type" value="Genomic_DNA"/>
</dbReference>
<comment type="caution">
    <text evidence="2">The sequence shown here is derived from an EMBL/GenBank/DDBJ whole genome shotgun (WGS) entry which is preliminary data.</text>
</comment>
<sequence length="133" mass="15212">MDVSKVISGPNYTSQINKQSQTTDHSQKKTAQTVEKDVNGVIQQKTLYTQARTHGNHLVERVDIEGMIEGLNDFLEPINTSIRFVLHDKLDRYYVKVVDAQTEELVREIPPEQMLDMYAAMAEFMGLIVDEKI</sequence>
<dbReference type="PANTHER" id="PTHR37166">
    <property type="entry name" value="PROTEIN FLAG"/>
    <property type="match status" value="1"/>
</dbReference>
<feature type="compositionally biased region" description="Polar residues" evidence="1">
    <location>
        <begin position="10"/>
        <end position="33"/>
    </location>
</feature>
<name>A0ABP7VEA3_9BACI</name>
<gene>
    <name evidence="2" type="ORF">GCM10022410_09910</name>
</gene>
<proteinExistence type="predicted"/>
<dbReference type="Proteomes" id="UP001501734">
    <property type="component" value="Unassembled WGS sequence"/>
</dbReference>
<accession>A0ABP7VEA3</accession>
<keyword evidence="3" id="KW-1185">Reference proteome</keyword>
<dbReference type="PANTHER" id="PTHR37166:SF1">
    <property type="entry name" value="PROTEIN FLAG"/>
    <property type="match status" value="1"/>
</dbReference>
<dbReference type="InterPro" id="IPR005186">
    <property type="entry name" value="FlaG"/>
</dbReference>
<dbReference type="RefSeq" id="WP_344910967.1">
    <property type="nucleotide sequence ID" value="NZ_BAABDL010000051.1"/>
</dbReference>
<evidence type="ECO:0008006" key="4">
    <source>
        <dbReference type="Google" id="ProtNLM"/>
    </source>
</evidence>